<dbReference type="Proteomes" id="UP000054563">
    <property type="component" value="Unassembled WGS sequence"/>
</dbReference>
<proteinExistence type="predicted"/>
<evidence type="ECO:0000256" key="1">
    <source>
        <dbReference type="SAM" id="MobiDB-lite"/>
    </source>
</evidence>
<dbReference type="VEuPathDB" id="FungiDB:CIHG_06182"/>
<feature type="compositionally biased region" description="Basic and acidic residues" evidence="1">
    <location>
        <begin position="1"/>
        <end position="12"/>
    </location>
</feature>
<name>A0A0J8RW99_COCIT</name>
<sequence length="165" mass="18200">MRRGQPETREGHGPWSSGARASDTLPAMVQHPWRITVHYILAELNQVLRACLSKTFGPMSRLIRDGFAINQRGHALSLSDLRCVRAGFAGPFFSLDFALLSDPSQPRNHPLSHPKLLHLNSNGFGPLVIATQISLDAPDFPWRSLACRLLRLTAAASQASRLEKA</sequence>
<evidence type="ECO:0000313" key="2">
    <source>
        <dbReference type="EMBL" id="KMU88384.1"/>
    </source>
</evidence>
<reference evidence="3" key="1">
    <citation type="journal article" date="2010" name="Genome Res.">
        <title>Population genomic sequencing of Coccidioides fungi reveals recent hybridization and transposon control.</title>
        <authorList>
            <person name="Neafsey D.E."/>
            <person name="Barker B.M."/>
            <person name="Sharpton T.J."/>
            <person name="Stajich J.E."/>
            <person name="Park D.J."/>
            <person name="Whiston E."/>
            <person name="Hung C.-Y."/>
            <person name="McMahan C."/>
            <person name="White J."/>
            <person name="Sykes S."/>
            <person name="Heiman D."/>
            <person name="Young S."/>
            <person name="Zeng Q."/>
            <person name="Abouelleil A."/>
            <person name="Aftuck L."/>
            <person name="Bessette D."/>
            <person name="Brown A."/>
            <person name="FitzGerald M."/>
            <person name="Lui A."/>
            <person name="Macdonald J.P."/>
            <person name="Priest M."/>
            <person name="Orbach M.J."/>
            <person name="Galgiani J.N."/>
            <person name="Kirkland T.N."/>
            <person name="Cole G.T."/>
            <person name="Birren B.W."/>
            <person name="Henn M.R."/>
            <person name="Taylor J.W."/>
            <person name="Rounsley S.D."/>
        </authorList>
    </citation>
    <scope>NUCLEOTIDE SEQUENCE [LARGE SCALE GENOMIC DNA]</scope>
    <source>
        <strain evidence="3">H538.4</strain>
    </source>
</reference>
<dbReference type="EMBL" id="DS017004">
    <property type="protein sequence ID" value="KMU88384.1"/>
    <property type="molecule type" value="Genomic_DNA"/>
</dbReference>
<protein>
    <submittedName>
        <fullName evidence="2">Uncharacterized protein</fullName>
    </submittedName>
</protein>
<evidence type="ECO:0000313" key="3">
    <source>
        <dbReference type="Proteomes" id="UP000054563"/>
    </source>
</evidence>
<organism evidence="2 3">
    <name type="scientific">Coccidioides immitis H538.4</name>
    <dbReference type="NCBI Taxonomy" id="396776"/>
    <lineage>
        <taxon>Eukaryota</taxon>
        <taxon>Fungi</taxon>
        <taxon>Dikarya</taxon>
        <taxon>Ascomycota</taxon>
        <taxon>Pezizomycotina</taxon>
        <taxon>Eurotiomycetes</taxon>
        <taxon>Eurotiomycetidae</taxon>
        <taxon>Onygenales</taxon>
        <taxon>Onygenaceae</taxon>
        <taxon>Coccidioides</taxon>
    </lineage>
</organism>
<gene>
    <name evidence="2" type="ORF">CIHG_06182</name>
</gene>
<accession>A0A0J8RW99</accession>
<feature type="region of interest" description="Disordered" evidence="1">
    <location>
        <begin position="1"/>
        <end position="21"/>
    </location>
</feature>
<dbReference type="AlphaFoldDB" id="A0A0J8RW99"/>